<dbReference type="AlphaFoldDB" id="A0A0M8MBH2"/>
<accession>A0A0M8MBH2</accession>
<name>A0A0M8MBH2_9FLAO</name>
<reference evidence="1 2" key="1">
    <citation type="submission" date="2015-08" db="EMBL/GenBank/DDBJ databases">
        <title>Whole genome sequence of Flavobacterium akiainvivens IK-1T, from decaying Wikstroemia oahuensis, an endemic Hawaiian shrub.</title>
        <authorList>
            <person name="Wan X."/>
            <person name="Hou S."/>
            <person name="Saito J."/>
            <person name="Donachie S."/>
        </authorList>
    </citation>
    <scope>NUCLEOTIDE SEQUENCE [LARGE SCALE GENOMIC DNA]</scope>
    <source>
        <strain evidence="1 2">IK-1</strain>
    </source>
</reference>
<proteinExistence type="predicted"/>
<dbReference type="OrthoDB" id="796745at2"/>
<dbReference type="Proteomes" id="UP000037755">
    <property type="component" value="Unassembled WGS sequence"/>
</dbReference>
<protein>
    <submittedName>
        <fullName evidence="1">Uncharacterized protein</fullName>
    </submittedName>
</protein>
<dbReference type="PATRIC" id="fig|1202724.3.peg.730"/>
<keyword evidence="2" id="KW-1185">Reference proteome</keyword>
<organism evidence="1 2">
    <name type="scientific">Flavobacterium akiainvivens</name>
    <dbReference type="NCBI Taxonomy" id="1202724"/>
    <lineage>
        <taxon>Bacteria</taxon>
        <taxon>Pseudomonadati</taxon>
        <taxon>Bacteroidota</taxon>
        <taxon>Flavobacteriia</taxon>
        <taxon>Flavobacteriales</taxon>
        <taxon>Flavobacteriaceae</taxon>
        <taxon>Flavobacterium</taxon>
    </lineage>
</organism>
<sequence length="92" mass="10751">MTLFAPSVLRHSCKWNTPEAEIREIGGFPDTVLLNVNEGFELLYFITRYMDTRGWQSTITFQNIESALKTRLPFNARTHKAAKEWLDANFKR</sequence>
<evidence type="ECO:0000313" key="1">
    <source>
        <dbReference type="EMBL" id="KOS05214.1"/>
    </source>
</evidence>
<evidence type="ECO:0000313" key="2">
    <source>
        <dbReference type="Proteomes" id="UP000037755"/>
    </source>
</evidence>
<dbReference type="RefSeq" id="WP_054406282.1">
    <property type="nucleotide sequence ID" value="NZ_FOYA01000006.1"/>
</dbReference>
<dbReference type="EMBL" id="LIYD01000005">
    <property type="protein sequence ID" value="KOS05214.1"/>
    <property type="molecule type" value="Genomic_DNA"/>
</dbReference>
<gene>
    <name evidence="1" type="ORF">AM493_03550</name>
</gene>
<dbReference type="STRING" id="1202724.AM493_03550"/>
<comment type="caution">
    <text evidence="1">The sequence shown here is derived from an EMBL/GenBank/DDBJ whole genome shotgun (WGS) entry which is preliminary data.</text>
</comment>